<reference evidence="1" key="1">
    <citation type="submission" date="2014-03" db="EMBL/GenBank/DDBJ databases">
        <title>Draft Genome Sequence of Mycobacterium cosmeticum DSM 44829.</title>
        <authorList>
            <person name="Croce O."/>
            <person name="Robert C."/>
            <person name="Raoult D."/>
            <person name="Drancourt M."/>
        </authorList>
    </citation>
    <scope>NUCLEOTIDE SEQUENCE [LARGE SCALE GENOMIC DNA]</scope>
    <source>
        <strain evidence="1">DSM 44829</strain>
    </source>
</reference>
<dbReference type="EMBL" id="CCBB010000003">
    <property type="protein sequence ID" value="CDO09697.1"/>
    <property type="molecule type" value="Genomic_DNA"/>
</dbReference>
<proteinExistence type="predicted"/>
<dbReference type="Pfam" id="PF12079">
    <property type="entry name" value="DUF3558"/>
    <property type="match status" value="1"/>
</dbReference>
<gene>
    <name evidence="1" type="ORF">BN977_04525</name>
</gene>
<dbReference type="InterPro" id="IPR024520">
    <property type="entry name" value="DUF3558"/>
</dbReference>
<evidence type="ECO:0000313" key="2">
    <source>
        <dbReference type="Proteomes" id="UP000028870"/>
    </source>
</evidence>
<dbReference type="STRING" id="258533.BN977_04525"/>
<dbReference type="eggNOG" id="ENOG5031WG2">
    <property type="taxonomic scope" value="Bacteria"/>
</dbReference>
<reference evidence="1" key="2">
    <citation type="submission" date="2014-03" db="EMBL/GenBank/DDBJ databases">
        <authorList>
            <person name="Urmite Genomes"/>
        </authorList>
    </citation>
    <scope>NUCLEOTIDE SEQUENCE</scope>
    <source>
        <strain evidence="1">DSM 44829</strain>
    </source>
</reference>
<name>W9B3P1_MYCCO</name>
<accession>W9B3P1</accession>
<dbReference type="AlphaFoldDB" id="W9B3P1"/>
<dbReference type="Proteomes" id="UP000028870">
    <property type="component" value="Unassembled WGS sequence"/>
</dbReference>
<keyword evidence="1" id="KW-0449">Lipoprotein</keyword>
<evidence type="ECO:0000313" key="1">
    <source>
        <dbReference type="EMBL" id="CDO09697.1"/>
    </source>
</evidence>
<keyword evidence="2" id="KW-1185">Reference proteome</keyword>
<comment type="caution">
    <text evidence="1">The sequence shown here is derived from an EMBL/GenBank/DDBJ whole genome shotgun (WGS) entry which is preliminary data.</text>
</comment>
<protein>
    <submittedName>
        <fullName evidence="1">Lipoprotein</fullName>
    </submittedName>
</protein>
<organism evidence="1 2">
    <name type="scientific">Mycolicibacterium cosmeticum</name>
    <dbReference type="NCBI Taxonomy" id="258533"/>
    <lineage>
        <taxon>Bacteria</taxon>
        <taxon>Bacillati</taxon>
        <taxon>Actinomycetota</taxon>
        <taxon>Actinomycetes</taxon>
        <taxon>Mycobacteriales</taxon>
        <taxon>Mycobacteriaceae</taxon>
        <taxon>Mycolicibacterium</taxon>
    </lineage>
</organism>
<sequence length="190" mass="19877">MGSPRAWSLGSVCSMRRRGTAAVVGVIVAALTPGCSQTVGGTARLATPGGPADDRSYGYADNRCGLLQDSTVSQTLGADKVVRPYSGAVCQYVLDRKGTVIDVVFAWFDTGTLDRERALAAERGAQITDTVIERHNGFLARRDGVGVACAATAAGGGGVLSWWVQYRHQSTGDPCPDAEKLLSATLKSDL</sequence>